<dbReference type="CDD" id="cd00761">
    <property type="entry name" value="Glyco_tranf_GTA_type"/>
    <property type="match status" value="1"/>
</dbReference>
<dbReference type="PANTHER" id="PTHR22916">
    <property type="entry name" value="GLYCOSYLTRANSFERASE"/>
    <property type="match status" value="1"/>
</dbReference>
<dbReference type="SUPFAM" id="SSF53448">
    <property type="entry name" value="Nucleotide-diphospho-sugar transferases"/>
    <property type="match status" value="1"/>
</dbReference>
<dbReference type="InterPro" id="IPR029044">
    <property type="entry name" value="Nucleotide-diphossugar_trans"/>
</dbReference>
<dbReference type="InterPro" id="IPR001173">
    <property type="entry name" value="Glyco_trans_2-like"/>
</dbReference>
<sequence length="359" mass="41791">MTAISIIMPVYDVEKYVKKAIDTILNQTYDDFELIIVNDGTRDNSMMIVDTFAKSDNRIKIINQENRGLSAARNAGIKVARGDYICFIDSDDEVNNQMLMIVMNELLTKQPDVLMFGMYIEKIIANEKKIDTLKLNSPRKECTRKSMKDIVLDDTLIELIGYSTNKMYKRKTITTHNILFNEKIELLEDINFNEKIFRVTDKFMIIEDCLYHYKRRNRNSLVNTFQLHYYDLQMAGIHSRRQIFESWGIDEQTIESLIAKLHIRAIRGSCSNLFVNLNRLSFKEKCLIIDLILHCPLTIARIKQFPTASFHDIALKLIIKRKKSLTLAIISFLYSFNTKNKRGLKGNHLSKLIKKGELI</sequence>
<evidence type="ECO:0000313" key="4">
    <source>
        <dbReference type="EMBL" id="PRY82464.1"/>
    </source>
</evidence>
<gene>
    <name evidence="4" type="ORF">CLV38_11114</name>
</gene>
<name>A0A2T0W7H3_9LACT</name>
<dbReference type="Gene3D" id="3.90.550.10">
    <property type="entry name" value="Spore Coat Polysaccharide Biosynthesis Protein SpsA, Chain A"/>
    <property type="match status" value="1"/>
</dbReference>
<dbReference type="OrthoDB" id="8773442at2"/>
<dbReference type="Pfam" id="PF00535">
    <property type="entry name" value="Glycos_transf_2"/>
    <property type="match status" value="1"/>
</dbReference>
<evidence type="ECO:0000259" key="3">
    <source>
        <dbReference type="Pfam" id="PF00535"/>
    </source>
</evidence>
<keyword evidence="2 4" id="KW-0808">Transferase</keyword>
<evidence type="ECO:0000256" key="1">
    <source>
        <dbReference type="ARBA" id="ARBA00022676"/>
    </source>
</evidence>
<dbReference type="EMBL" id="PVTO01000011">
    <property type="protein sequence ID" value="PRY82464.1"/>
    <property type="molecule type" value="Genomic_DNA"/>
</dbReference>
<keyword evidence="5" id="KW-1185">Reference proteome</keyword>
<dbReference type="GO" id="GO:0016757">
    <property type="term" value="F:glycosyltransferase activity"/>
    <property type="evidence" value="ECO:0007669"/>
    <property type="project" value="UniProtKB-KW"/>
</dbReference>
<dbReference type="RefSeq" id="WP_106193222.1">
    <property type="nucleotide sequence ID" value="NZ_PVTO01000011.1"/>
</dbReference>
<feature type="domain" description="Glycosyltransferase 2-like" evidence="3">
    <location>
        <begin position="5"/>
        <end position="146"/>
    </location>
</feature>
<dbReference type="AlphaFoldDB" id="A0A2T0W7H3"/>
<keyword evidence="1" id="KW-0328">Glycosyltransferase</keyword>
<evidence type="ECO:0000256" key="2">
    <source>
        <dbReference type="ARBA" id="ARBA00022679"/>
    </source>
</evidence>
<reference evidence="4 5" key="1">
    <citation type="submission" date="2018-03" db="EMBL/GenBank/DDBJ databases">
        <title>Genomic Encyclopedia of Archaeal and Bacterial Type Strains, Phase II (KMG-II): from individual species to whole genera.</title>
        <authorList>
            <person name="Goeker M."/>
        </authorList>
    </citation>
    <scope>NUCLEOTIDE SEQUENCE [LARGE SCALE GENOMIC DNA]</scope>
    <source>
        <strain evidence="4 5">DSM 13175</strain>
    </source>
</reference>
<dbReference type="Proteomes" id="UP000238205">
    <property type="component" value="Unassembled WGS sequence"/>
</dbReference>
<accession>A0A2T0W7H3</accession>
<proteinExistence type="predicted"/>
<evidence type="ECO:0000313" key="5">
    <source>
        <dbReference type="Proteomes" id="UP000238205"/>
    </source>
</evidence>
<dbReference type="PANTHER" id="PTHR22916:SF51">
    <property type="entry name" value="GLYCOSYLTRANSFERASE EPSH-RELATED"/>
    <property type="match status" value="1"/>
</dbReference>
<protein>
    <submittedName>
        <fullName evidence="4">Glycosyltransferase involved in cell wall biosynthesis</fullName>
    </submittedName>
</protein>
<comment type="caution">
    <text evidence="4">The sequence shown here is derived from an EMBL/GenBank/DDBJ whole genome shotgun (WGS) entry which is preliminary data.</text>
</comment>
<organism evidence="4 5">
    <name type="scientific">Alkalibacterium olivapovliticus</name>
    <dbReference type="NCBI Taxonomy" id="99907"/>
    <lineage>
        <taxon>Bacteria</taxon>
        <taxon>Bacillati</taxon>
        <taxon>Bacillota</taxon>
        <taxon>Bacilli</taxon>
        <taxon>Lactobacillales</taxon>
        <taxon>Carnobacteriaceae</taxon>
        <taxon>Alkalibacterium</taxon>
    </lineage>
</organism>